<dbReference type="InterPro" id="IPR048367">
    <property type="entry name" value="TNP-like_RNaseH_C"/>
</dbReference>
<dbReference type="Pfam" id="PF21789">
    <property type="entry name" value="TNP-like_RNaseH_C"/>
    <property type="match status" value="1"/>
</dbReference>
<evidence type="ECO:0000313" key="2">
    <source>
        <dbReference type="EMBL" id="KAF0747773.1"/>
    </source>
</evidence>
<feature type="domain" description="Transposable element P transposase-like RNase H C-terminal" evidence="1">
    <location>
        <begin position="21"/>
        <end position="51"/>
    </location>
</feature>
<dbReference type="OrthoDB" id="6758301at2759"/>
<keyword evidence="3" id="KW-1185">Reference proteome</keyword>
<accession>A0A6G0Y1X2</accession>
<evidence type="ECO:0000259" key="1">
    <source>
        <dbReference type="Pfam" id="PF21789"/>
    </source>
</evidence>
<feature type="non-terminal residue" evidence="2">
    <location>
        <position position="1"/>
    </location>
</feature>
<name>A0A6G0Y1X2_APHCR</name>
<reference evidence="2 3" key="1">
    <citation type="submission" date="2019-08" db="EMBL/GenBank/DDBJ databases">
        <title>Whole genome of Aphis craccivora.</title>
        <authorList>
            <person name="Voronova N.V."/>
            <person name="Shulinski R.S."/>
            <person name="Bandarenka Y.V."/>
            <person name="Zhorov D.G."/>
            <person name="Warner D."/>
        </authorList>
    </citation>
    <scope>NUCLEOTIDE SEQUENCE [LARGE SCALE GENOMIC DNA]</scope>
    <source>
        <strain evidence="2">180601</strain>
        <tissue evidence="2">Whole Body</tissue>
    </source>
</reference>
<dbReference type="Proteomes" id="UP000478052">
    <property type="component" value="Unassembled WGS sequence"/>
</dbReference>
<gene>
    <name evidence="2" type="ORF">FWK35_00023061</name>
</gene>
<feature type="non-terminal residue" evidence="2">
    <location>
        <position position="112"/>
    </location>
</feature>
<organism evidence="2 3">
    <name type="scientific">Aphis craccivora</name>
    <name type="common">Cowpea aphid</name>
    <dbReference type="NCBI Taxonomy" id="307492"/>
    <lineage>
        <taxon>Eukaryota</taxon>
        <taxon>Metazoa</taxon>
        <taxon>Ecdysozoa</taxon>
        <taxon>Arthropoda</taxon>
        <taxon>Hexapoda</taxon>
        <taxon>Insecta</taxon>
        <taxon>Pterygota</taxon>
        <taxon>Neoptera</taxon>
        <taxon>Paraneoptera</taxon>
        <taxon>Hemiptera</taxon>
        <taxon>Sternorrhyncha</taxon>
        <taxon>Aphidomorpha</taxon>
        <taxon>Aphidoidea</taxon>
        <taxon>Aphididae</taxon>
        <taxon>Aphidini</taxon>
        <taxon>Aphis</taxon>
        <taxon>Aphis</taxon>
    </lineage>
</organism>
<protein>
    <recommendedName>
        <fullName evidence="1">Transposable element P transposase-like RNase H C-terminal domain-containing protein</fullName>
    </recommendedName>
</protein>
<dbReference type="EMBL" id="VUJU01006719">
    <property type="protein sequence ID" value="KAF0747773.1"/>
    <property type="molecule type" value="Genomic_DNA"/>
</dbReference>
<proteinExistence type="predicted"/>
<evidence type="ECO:0000313" key="3">
    <source>
        <dbReference type="Proteomes" id="UP000478052"/>
    </source>
</evidence>
<dbReference type="AlphaFoldDB" id="A0A6G0Y1X2"/>
<comment type="caution">
    <text evidence="2">The sequence shown here is derived from an EMBL/GenBank/DDBJ whole genome shotgun (WGS) entry which is preliminary data.</text>
</comment>
<sequence length="112" mass="12341">FQTLTKLLETKGILSLLPRQLNQDPLENFFGAVRSLGCSNPTCGSFISAYKTLLLNNLLSSQSPGANCENFVEGSLMTYKNLFSFVQECPRPVISAVNLSPTETRTFNKNTC</sequence>